<gene>
    <name evidence="2" type="ORF">GCM10025865_26390</name>
</gene>
<accession>A0ABN6XEY1</accession>
<dbReference type="EMBL" id="AP027729">
    <property type="protein sequence ID" value="BDZ43340.1"/>
    <property type="molecule type" value="Genomic_DNA"/>
</dbReference>
<reference evidence="3" key="1">
    <citation type="journal article" date="2019" name="Int. J. Syst. Evol. Microbiol.">
        <title>The Global Catalogue of Microorganisms (GCM) 10K type strain sequencing project: providing services to taxonomists for standard genome sequencing and annotation.</title>
        <authorList>
            <consortium name="The Broad Institute Genomics Platform"/>
            <consortium name="The Broad Institute Genome Sequencing Center for Infectious Disease"/>
            <person name="Wu L."/>
            <person name="Ma J."/>
        </authorList>
    </citation>
    <scope>NUCLEOTIDE SEQUENCE [LARGE SCALE GENOMIC DNA]</scope>
    <source>
        <strain evidence="3">NBRC 108565</strain>
    </source>
</reference>
<sequence>MNIEDLVDDWLTVPDLAEALGTTPGSVRSIVSDRRVVGAKVGERRVFQVPARFVVTRGEDSVAAGQSRPGADDDPRKVVLSSLAGTIGVLTDLRFDDLEILEWLFSPDDALGAKPIDALMSGRKAEVRRVAQTLG</sequence>
<evidence type="ECO:0000259" key="1">
    <source>
        <dbReference type="Pfam" id="PF18367"/>
    </source>
</evidence>
<keyword evidence="3" id="KW-1185">Reference proteome</keyword>
<organism evidence="2 3">
    <name type="scientific">Paraoerskovia sediminicola</name>
    <dbReference type="NCBI Taxonomy" id="1138587"/>
    <lineage>
        <taxon>Bacteria</taxon>
        <taxon>Bacillati</taxon>
        <taxon>Actinomycetota</taxon>
        <taxon>Actinomycetes</taxon>
        <taxon>Micrococcales</taxon>
        <taxon>Cellulomonadaceae</taxon>
        <taxon>Paraoerskovia</taxon>
    </lineage>
</organism>
<dbReference type="RefSeq" id="WP_286217607.1">
    <property type="nucleotide sequence ID" value="NZ_AP027729.1"/>
</dbReference>
<dbReference type="InterPro" id="IPR041098">
    <property type="entry name" value="Rv2175c_C"/>
</dbReference>
<dbReference type="Pfam" id="PF18367">
    <property type="entry name" value="Rv2175c_C"/>
    <property type="match status" value="1"/>
</dbReference>
<feature type="domain" description="Rv2175c C-terminal" evidence="1">
    <location>
        <begin position="82"/>
        <end position="135"/>
    </location>
</feature>
<evidence type="ECO:0000313" key="3">
    <source>
        <dbReference type="Proteomes" id="UP001321475"/>
    </source>
</evidence>
<evidence type="ECO:0000313" key="2">
    <source>
        <dbReference type="EMBL" id="BDZ43340.1"/>
    </source>
</evidence>
<name>A0ABN6XEY1_9CELL</name>
<protein>
    <submittedName>
        <fullName evidence="2">Transcriptional regulator</fullName>
    </submittedName>
</protein>
<dbReference type="Proteomes" id="UP001321475">
    <property type="component" value="Chromosome"/>
</dbReference>
<proteinExistence type="predicted"/>